<keyword evidence="3" id="KW-1185">Reference proteome</keyword>
<proteinExistence type="predicted"/>
<dbReference type="EMBL" id="CP014945">
    <property type="protein sequence ID" value="AMT96034.1"/>
    <property type="molecule type" value="Genomic_DNA"/>
</dbReference>
<dbReference type="RefSeq" id="WP_062843796.1">
    <property type="nucleotide sequence ID" value="NZ_CP014945.1"/>
</dbReference>
<dbReference type="Proteomes" id="UP000076104">
    <property type="component" value="Chromosome"/>
</dbReference>
<feature type="signal peptide" evidence="1">
    <location>
        <begin position="1"/>
        <end position="25"/>
    </location>
</feature>
<feature type="chain" id="PRO_5046574498" description="Lipoprotein" evidence="1">
    <location>
        <begin position="26"/>
        <end position="178"/>
    </location>
</feature>
<evidence type="ECO:0008006" key="4">
    <source>
        <dbReference type="Google" id="ProtNLM"/>
    </source>
</evidence>
<dbReference type="PROSITE" id="PS51257">
    <property type="entry name" value="PROKAR_LIPOPROTEIN"/>
    <property type="match status" value="1"/>
</dbReference>
<gene>
    <name evidence="2" type="ORF">A3K91_0403</name>
</gene>
<reference evidence="2 3" key="1">
    <citation type="submission" date="2016-03" db="EMBL/GenBank/DDBJ databases">
        <title>Genome sequencing of Psychrobacter alimentarius PAMC 27889.</title>
        <authorList>
            <person name="Lee J."/>
            <person name="Kim O.-S."/>
        </authorList>
    </citation>
    <scope>NUCLEOTIDE SEQUENCE [LARGE SCALE GENOMIC DNA]</scope>
    <source>
        <strain evidence="2 3">PAMC 27889</strain>
    </source>
</reference>
<name>A0ABN4N4V9_9GAMM</name>
<accession>A0ABN4N4V9</accession>
<sequence length="178" mass="19057">MAKRLTSMIIIAAASMWMLTGCDQGAETASQSSEASGTTAETSASTAHTIDWSLIASGETPANLASYQYPFALDSQNVLDYADYFNVDAGTAQHNLTISMASNEALSKVLDQLSEQYVSHELTDDDEMKLIIHTTPDVAASSYDYVLSDKFAKGLVLPIEIKPDGKKGDVKAHGEVAE</sequence>
<evidence type="ECO:0000313" key="2">
    <source>
        <dbReference type="EMBL" id="AMT96034.1"/>
    </source>
</evidence>
<evidence type="ECO:0000256" key="1">
    <source>
        <dbReference type="SAM" id="SignalP"/>
    </source>
</evidence>
<evidence type="ECO:0000313" key="3">
    <source>
        <dbReference type="Proteomes" id="UP000076104"/>
    </source>
</evidence>
<keyword evidence="1" id="KW-0732">Signal</keyword>
<protein>
    <recommendedName>
        <fullName evidence="4">Lipoprotein</fullName>
    </recommendedName>
</protein>
<dbReference type="GeneID" id="33061162"/>
<organism evidence="2 3">
    <name type="scientific">Psychrobacter alimentarius</name>
    <dbReference type="NCBI Taxonomy" id="261164"/>
    <lineage>
        <taxon>Bacteria</taxon>
        <taxon>Pseudomonadati</taxon>
        <taxon>Pseudomonadota</taxon>
        <taxon>Gammaproteobacteria</taxon>
        <taxon>Moraxellales</taxon>
        <taxon>Moraxellaceae</taxon>
        <taxon>Psychrobacter</taxon>
    </lineage>
</organism>